<dbReference type="EMBL" id="JAYLLH010000025">
    <property type="protein sequence ID" value="MEC3862603.1"/>
    <property type="molecule type" value="Genomic_DNA"/>
</dbReference>
<reference evidence="1 2" key="1">
    <citation type="submission" date="2024-01" db="EMBL/GenBank/DDBJ databases">
        <title>Mesobacterium rodlantinim sp. nov., isolated from shallow sea hydrothermal systems off Kueishantao Island.</title>
        <authorList>
            <person name="Su Z."/>
            <person name="Tang K."/>
        </authorList>
    </citation>
    <scope>NUCLEOTIDE SEQUENCE [LARGE SCALE GENOMIC DNA]</scope>
    <source>
        <strain evidence="1 2">TK19101</strain>
    </source>
</reference>
<accession>A0ABU6HJG8</accession>
<gene>
    <name evidence="1" type="ORF">VK792_15030</name>
</gene>
<name>A0ABU6HJG8_9RHOB</name>
<evidence type="ECO:0000313" key="1">
    <source>
        <dbReference type="EMBL" id="MEC3862603.1"/>
    </source>
</evidence>
<dbReference type="InterPro" id="IPR018912">
    <property type="entry name" value="DUF2478"/>
</dbReference>
<dbReference type="RefSeq" id="WP_326298495.1">
    <property type="nucleotide sequence ID" value="NZ_JAYLLH010000025.1"/>
</dbReference>
<comment type="caution">
    <text evidence="1">The sequence shown here is derived from an EMBL/GenBank/DDBJ whole genome shotgun (WGS) entry which is preliminary data.</text>
</comment>
<keyword evidence="2" id="KW-1185">Reference proteome</keyword>
<organism evidence="1 2">
    <name type="scientific">Mesobacterium hydrothermale</name>
    <dbReference type="NCBI Taxonomy" id="3111907"/>
    <lineage>
        <taxon>Bacteria</taxon>
        <taxon>Pseudomonadati</taxon>
        <taxon>Pseudomonadota</taxon>
        <taxon>Alphaproteobacteria</taxon>
        <taxon>Rhodobacterales</taxon>
        <taxon>Roseobacteraceae</taxon>
        <taxon>Mesobacterium</taxon>
    </lineage>
</organism>
<sequence>MLAWSAGFSEDAMQFAYVTLPGRGSLDLLLSGLAARGLAQGWRLAGAVQENVERAGSEKCDMDLRVLPNGPVMRISQRLGSGAAGCTLDPTALETAVGEAGLRLTADSDLLIVNKFGRHESEGRGFREVIAQALELEVPVLVGLNPGYAEAFDSFCGGMAEQVAPTAAALEAWCRAAIDNRRQAA</sequence>
<evidence type="ECO:0000313" key="2">
    <source>
        <dbReference type="Proteomes" id="UP001348149"/>
    </source>
</evidence>
<proteinExistence type="predicted"/>
<protein>
    <submittedName>
        <fullName evidence="1">DUF2478 domain-containing protein</fullName>
    </submittedName>
</protein>
<dbReference type="Proteomes" id="UP001348149">
    <property type="component" value="Unassembled WGS sequence"/>
</dbReference>
<dbReference type="Pfam" id="PF10649">
    <property type="entry name" value="DUF2478"/>
    <property type="match status" value="1"/>
</dbReference>